<reference evidence="4" key="1">
    <citation type="journal article" date="2014" name="Int. J. Syst. Evol. Microbiol.">
        <title>Complete genome sequence of Corynebacterium casei LMG S-19264T (=DSM 44701T), isolated from a smear-ripened cheese.</title>
        <authorList>
            <consortium name="US DOE Joint Genome Institute (JGI-PGF)"/>
            <person name="Walter F."/>
            <person name="Albersmeier A."/>
            <person name="Kalinowski J."/>
            <person name="Ruckert C."/>
        </authorList>
    </citation>
    <scope>NUCLEOTIDE SEQUENCE</scope>
    <source>
        <strain evidence="4">JCM 14371</strain>
    </source>
</reference>
<reference evidence="4" key="2">
    <citation type="submission" date="2020-09" db="EMBL/GenBank/DDBJ databases">
        <authorList>
            <person name="Sun Q."/>
            <person name="Ohkuma M."/>
        </authorList>
    </citation>
    <scope>NUCLEOTIDE SEQUENCE</scope>
    <source>
        <strain evidence="4">JCM 14371</strain>
    </source>
</reference>
<evidence type="ECO:0000256" key="1">
    <source>
        <dbReference type="SAM" id="Coils"/>
    </source>
</evidence>
<dbReference type="PANTHER" id="PTHR43308">
    <property type="entry name" value="OUTER MEMBRANE PROTEIN ALPHA-RELATED"/>
    <property type="match status" value="1"/>
</dbReference>
<dbReference type="PANTHER" id="PTHR43308:SF1">
    <property type="entry name" value="OUTER MEMBRANE PROTEIN ALPHA"/>
    <property type="match status" value="1"/>
</dbReference>
<dbReference type="Pfam" id="PF00395">
    <property type="entry name" value="SLH"/>
    <property type="match status" value="1"/>
</dbReference>
<dbReference type="EMBL" id="BMOE01000012">
    <property type="protein sequence ID" value="GGJ84429.1"/>
    <property type="molecule type" value="Genomic_DNA"/>
</dbReference>
<accession>A0A917PMU6</accession>
<feature type="domain" description="SLH" evidence="3">
    <location>
        <begin position="27"/>
        <end position="90"/>
    </location>
</feature>
<feature type="chain" id="PRO_5036812484" evidence="2">
    <location>
        <begin position="20"/>
        <end position="911"/>
    </location>
</feature>
<dbReference type="Gene3D" id="1.10.287.1490">
    <property type="match status" value="1"/>
</dbReference>
<keyword evidence="5" id="KW-1185">Reference proteome</keyword>
<comment type="caution">
    <text evidence="4">The sequence shown here is derived from an EMBL/GenBank/DDBJ whole genome shotgun (WGS) entry which is preliminary data.</text>
</comment>
<evidence type="ECO:0000259" key="3">
    <source>
        <dbReference type="PROSITE" id="PS51272"/>
    </source>
</evidence>
<dbReference type="Proteomes" id="UP000635726">
    <property type="component" value="Unassembled WGS sequence"/>
</dbReference>
<gene>
    <name evidence="4" type="primary">slpA</name>
    <name evidence="4" type="ORF">GCM10008939_30390</name>
</gene>
<evidence type="ECO:0000256" key="2">
    <source>
        <dbReference type="SAM" id="SignalP"/>
    </source>
</evidence>
<dbReference type="Pfam" id="PF21620">
    <property type="entry name" value="SlpA_C"/>
    <property type="match status" value="1"/>
</dbReference>
<dbReference type="PROSITE" id="PS51272">
    <property type="entry name" value="SLH"/>
    <property type="match status" value="1"/>
</dbReference>
<evidence type="ECO:0000313" key="5">
    <source>
        <dbReference type="Proteomes" id="UP000635726"/>
    </source>
</evidence>
<feature type="coiled-coil region" evidence="1">
    <location>
        <begin position="157"/>
        <end position="184"/>
    </location>
</feature>
<feature type="signal peptide" evidence="2">
    <location>
        <begin position="1"/>
        <end position="19"/>
    </location>
</feature>
<dbReference type="InterPro" id="IPR051465">
    <property type="entry name" value="Cell_Envelope_Struct_Comp"/>
</dbReference>
<dbReference type="RefSeq" id="WP_188964143.1">
    <property type="nucleotide sequence ID" value="NZ_BMOE01000012.1"/>
</dbReference>
<evidence type="ECO:0000313" key="4">
    <source>
        <dbReference type="EMBL" id="GGJ84429.1"/>
    </source>
</evidence>
<protein>
    <submittedName>
        <fullName evidence="4">S-layer protein</fullName>
    </submittedName>
</protein>
<keyword evidence="2" id="KW-0732">Signal</keyword>
<name>A0A917PMU6_9DEIO</name>
<proteinExistence type="predicted"/>
<organism evidence="4 5">
    <name type="scientific">Deinococcus aquiradiocola</name>
    <dbReference type="NCBI Taxonomy" id="393059"/>
    <lineage>
        <taxon>Bacteria</taxon>
        <taxon>Thermotogati</taxon>
        <taxon>Deinococcota</taxon>
        <taxon>Deinococci</taxon>
        <taxon>Deinococcales</taxon>
        <taxon>Deinococcaceae</taxon>
        <taxon>Deinococcus</taxon>
    </lineage>
</organism>
<dbReference type="InterPro" id="IPR001119">
    <property type="entry name" value="SLH_dom"/>
</dbReference>
<dbReference type="InterPro" id="IPR048736">
    <property type="entry name" value="SlpA_C"/>
</dbReference>
<keyword evidence="1" id="KW-0175">Coiled coil</keyword>
<dbReference type="AlphaFoldDB" id="A0A917PMU6"/>
<sequence>MKKSLIVLTAALSFGFAAAQTAPAATQVPTLTDVPAGHWAKDAIDKIVAKGIILGYPDGTFRGTQNLTRYEAAVIIARLLDQVATGTVTTTDGTTTTLSPDDLTALQNAVQELAADLAALGVRVTDLESNSVSQDDFSRLEARVDALGATTGDPAALDALTQQIADVNARVDDLQANYDGLRADVDDNASSIAALNDLTVLLNNDILGLQDRVSAVETAQADFVTRTDFNALSTKVTGIDTRVTKLESAPKVSFTGNLGAKYGAIGLVSGSTQFDVDRLTRKTFADGVFSSGKDCGNPSPIQAFAEACTDTKQSFSGLDFSFGLKASNIVTATGALVISDATANFGVTTVGTTGGLVQFQSATANGKLAGQDFKVVYNYQNSAFKFNDYLFNNDNDYEPTQYRNGVVLTVNATSLPLAPKLTAVAGLGLPNLGTANQVIKGNYFGVRAEVNPFGIGSVGLNYALNLNNRSAVGVDADFKLGVINLKGVYDVSALDNVAYTDISDVFSKADKAGYVQASADFGVAKVAANYRAVQANYANGVAGMSSNDSDYYGAIAGNSNASPYGADQVGYGAGLATDLGPVTVAAFGDRFSDYAGTAASYNTAYGVSGGVKLFGLKLVGFYNSATQTTSNNITHINGDFAYNSTGAYQDIALVPFAYSSTYGGVLSHDGAAADALVKGLSFTVADAYFYNDKINDFQAYGSYKATLGGLTVTPFARYHSFNVDKNDGSTTTTTADGTATKTYTAVKYGVQASTAQLDVIGKPSISVAFANAISNAGSSIKVQNGTKTELFGQAALTLNDLGVAGLTAGVGYGYYQGFGVGSATVVSSASGGTATFSPTADRFYRSPLGGASDPYTGANYGGAAGSASGVFAQVGYNGLALNYGMFYYTDFTNKANNSVASAFKASYNFNF</sequence>